<keyword evidence="2 4" id="KW-0575">Peroxidase</keyword>
<protein>
    <recommendedName>
        <fullName evidence="4">Glutathione peroxidase</fullName>
    </recommendedName>
</protein>
<evidence type="ECO:0000313" key="9">
    <source>
        <dbReference type="Proteomes" id="UP000538666"/>
    </source>
</evidence>
<dbReference type="InterPro" id="IPR000889">
    <property type="entry name" value="Glutathione_peroxidase"/>
</dbReference>
<dbReference type="PANTHER" id="PTHR11592">
    <property type="entry name" value="GLUTATHIONE PEROXIDASE"/>
    <property type="match status" value="1"/>
</dbReference>
<organism evidence="8 9">
    <name type="scientific">Silvibacterium bohemicum</name>
    <dbReference type="NCBI Taxonomy" id="1577686"/>
    <lineage>
        <taxon>Bacteria</taxon>
        <taxon>Pseudomonadati</taxon>
        <taxon>Acidobacteriota</taxon>
        <taxon>Terriglobia</taxon>
        <taxon>Terriglobales</taxon>
        <taxon>Acidobacteriaceae</taxon>
        <taxon>Silvibacterium</taxon>
    </lineage>
</organism>
<feature type="compositionally biased region" description="Basic and acidic residues" evidence="5">
    <location>
        <begin position="204"/>
        <end position="220"/>
    </location>
</feature>
<dbReference type="AlphaFoldDB" id="A0A841JWL4"/>
<evidence type="ECO:0000256" key="3">
    <source>
        <dbReference type="ARBA" id="ARBA00023002"/>
    </source>
</evidence>
<evidence type="ECO:0000256" key="6">
    <source>
        <dbReference type="SAM" id="SignalP"/>
    </source>
</evidence>
<dbReference type="EMBL" id="JACHEK010000002">
    <property type="protein sequence ID" value="MBB6143371.1"/>
    <property type="molecule type" value="Genomic_DNA"/>
</dbReference>
<dbReference type="PRINTS" id="PR01011">
    <property type="entry name" value="GLUTPROXDASE"/>
</dbReference>
<evidence type="ECO:0000259" key="7">
    <source>
        <dbReference type="PROSITE" id="PS51352"/>
    </source>
</evidence>
<evidence type="ECO:0000256" key="4">
    <source>
        <dbReference type="RuleBase" id="RU000499"/>
    </source>
</evidence>
<dbReference type="SUPFAM" id="SSF52833">
    <property type="entry name" value="Thioredoxin-like"/>
    <property type="match status" value="1"/>
</dbReference>
<dbReference type="GO" id="GO:0004601">
    <property type="term" value="F:peroxidase activity"/>
    <property type="evidence" value="ECO:0007669"/>
    <property type="project" value="UniProtKB-KW"/>
</dbReference>
<sequence>MAVRLIRTTFASRFGNATRVFLSLALLWSAAAALPAENPDHAKHPEQTLSSFSLVDGGGKEIPLSTYKGKVVLVVNVASDSMFSGQIEALNKLQDQYKDKGLAVIAVPSNDFGKGEPGSDVEIQKHYHDDLHATFLVTAKSAVSGKEALPVFGFLTGGSPDGKPGEEVHWSYTKFIVGREGKVLARFAPDVAPDDPDFEIAVEKALDGKLKPQEPKKSDSKAAPGDDDDDGGR</sequence>
<keyword evidence="3 4" id="KW-0560">Oxidoreductase</keyword>
<dbReference type="InterPro" id="IPR013766">
    <property type="entry name" value="Thioredoxin_domain"/>
</dbReference>
<dbReference type="PROSITE" id="PS51352">
    <property type="entry name" value="THIOREDOXIN_2"/>
    <property type="match status" value="1"/>
</dbReference>
<dbReference type="PROSITE" id="PS51355">
    <property type="entry name" value="GLUTATHIONE_PEROXID_3"/>
    <property type="match status" value="1"/>
</dbReference>
<gene>
    <name evidence="8" type="ORF">HNQ77_001315</name>
</gene>
<dbReference type="Proteomes" id="UP000538666">
    <property type="component" value="Unassembled WGS sequence"/>
</dbReference>
<name>A0A841JWL4_9BACT</name>
<accession>A0A841JWL4</accession>
<evidence type="ECO:0000256" key="1">
    <source>
        <dbReference type="ARBA" id="ARBA00006926"/>
    </source>
</evidence>
<dbReference type="Gene3D" id="3.40.30.10">
    <property type="entry name" value="Glutaredoxin"/>
    <property type="match status" value="1"/>
</dbReference>
<dbReference type="PANTHER" id="PTHR11592:SF78">
    <property type="entry name" value="GLUTATHIONE PEROXIDASE"/>
    <property type="match status" value="1"/>
</dbReference>
<proteinExistence type="inferred from homology"/>
<feature type="region of interest" description="Disordered" evidence="5">
    <location>
        <begin position="204"/>
        <end position="233"/>
    </location>
</feature>
<feature type="signal peptide" evidence="6">
    <location>
        <begin position="1"/>
        <end position="32"/>
    </location>
</feature>
<reference evidence="8 9" key="1">
    <citation type="submission" date="2020-08" db="EMBL/GenBank/DDBJ databases">
        <title>Genomic Encyclopedia of Type Strains, Phase IV (KMG-IV): sequencing the most valuable type-strain genomes for metagenomic binning, comparative biology and taxonomic classification.</title>
        <authorList>
            <person name="Goeker M."/>
        </authorList>
    </citation>
    <scope>NUCLEOTIDE SEQUENCE [LARGE SCALE GENOMIC DNA]</scope>
    <source>
        <strain evidence="8 9">DSM 103733</strain>
    </source>
</reference>
<dbReference type="Pfam" id="PF00255">
    <property type="entry name" value="GSHPx"/>
    <property type="match status" value="1"/>
</dbReference>
<feature type="chain" id="PRO_5032359887" description="Glutathione peroxidase" evidence="6">
    <location>
        <begin position="33"/>
        <end position="233"/>
    </location>
</feature>
<dbReference type="CDD" id="cd00340">
    <property type="entry name" value="GSH_Peroxidase"/>
    <property type="match status" value="1"/>
</dbReference>
<evidence type="ECO:0000256" key="5">
    <source>
        <dbReference type="SAM" id="MobiDB-lite"/>
    </source>
</evidence>
<comment type="similarity">
    <text evidence="1 4">Belongs to the glutathione peroxidase family.</text>
</comment>
<evidence type="ECO:0000256" key="2">
    <source>
        <dbReference type="ARBA" id="ARBA00022559"/>
    </source>
</evidence>
<keyword evidence="6" id="KW-0732">Signal</keyword>
<dbReference type="InterPro" id="IPR036249">
    <property type="entry name" value="Thioredoxin-like_sf"/>
</dbReference>
<evidence type="ECO:0000313" key="8">
    <source>
        <dbReference type="EMBL" id="MBB6143371.1"/>
    </source>
</evidence>
<feature type="domain" description="Thioredoxin" evidence="7">
    <location>
        <begin position="43"/>
        <end position="211"/>
    </location>
</feature>
<dbReference type="GO" id="GO:0034599">
    <property type="term" value="P:cellular response to oxidative stress"/>
    <property type="evidence" value="ECO:0007669"/>
    <property type="project" value="TreeGrafter"/>
</dbReference>
<keyword evidence="9" id="KW-1185">Reference proteome</keyword>
<comment type="caution">
    <text evidence="8">The sequence shown here is derived from an EMBL/GenBank/DDBJ whole genome shotgun (WGS) entry which is preliminary data.</text>
</comment>